<proteinExistence type="predicted"/>
<organism evidence="2 3">
    <name type="scientific">Aureobasidium pullulans</name>
    <name type="common">Black yeast</name>
    <name type="synonym">Pullularia pullulans</name>
    <dbReference type="NCBI Taxonomy" id="5580"/>
    <lineage>
        <taxon>Eukaryota</taxon>
        <taxon>Fungi</taxon>
        <taxon>Dikarya</taxon>
        <taxon>Ascomycota</taxon>
        <taxon>Pezizomycotina</taxon>
        <taxon>Dothideomycetes</taxon>
        <taxon>Dothideomycetidae</taxon>
        <taxon>Dothideales</taxon>
        <taxon>Saccotheciaceae</taxon>
        <taxon>Aureobasidium</taxon>
    </lineage>
</organism>
<evidence type="ECO:0000313" key="3">
    <source>
        <dbReference type="Proteomes" id="UP000308724"/>
    </source>
</evidence>
<gene>
    <name evidence="2" type="ORF">D6C78_10408</name>
</gene>
<dbReference type="AlphaFoldDB" id="A0A4T0BBI8"/>
<comment type="caution">
    <text evidence="2">The sequence shown here is derived from an EMBL/GenBank/DDBJ whole genome shotgun (WGS) entry which is preliminary data.</text>
</comment>
<reference evidence="2 3" key="1">
    <citation type="submission" date="2018-10" db="EMBL/GenBank/DDBJ databases">
        <title>Fifty Aureobasidium pullulans genomes reveal a recombining polyextremotolerant generalist.</title>
        <authorList>
            <person name="Gostincar C."/>
            <person name="Turk M."/>
            <person name="Zajc J."/>
            <person name="Gunde-Cimerman N."/>
        </authorList>
    </citation>
    <scope>NUCLEOTIDE SEQUENCE [LARGE SCALE GENOMIC DNA]</scope>
    <source>
        <strain evidence="2 3">EXF-1645</strain>
    </source>
</reference>
<dbReference type="Proteomes" id="UP000308724">
    <property type="component" value="Unassembled WGS sequence"/>
</dbReference>
<name>A0A4T0BBI8_AURPU</name>
<evidence type="ECO:0000313" key="2">
    <source>
        <dbReference type="EMBL" id="TIA29095.1"/>
    </source>
</evidence>
<dbReference type="EMBL" id="QZBZ01000487">
    <property type="protein sequence ID" value="TIA29095.1"/>
    <property type="molecule type" value="Genomic_DNA"/>
</dbReference>
<evidence type="ECO:0000256" key="1">
    <source>
        <dbReference type="SAM" id="Coils"/>
    </source>
</evidence>
<accession>A0A4T0BBI8</accession>
<protein>
    <submittedName>
        <fullName evidence="2">Uncharacterized protein</fullName>
    </submittedName>
</protein>
<feature type="coiled-coil region" evidence="1">
    <location>
        <begin position="316"/>
        <end position="343"/>
    </location>
</feature>
<sequence>MYWKAVLIHAPDLDNVGCLVHVNLSYDQTLQEVIPSSYKNMLPDELLTKLHGVKKVSAVTTLSLQLNEPSTVLVPPGLTKSVSPADPSDGRIFLEATSFVSKRLPLLTRGALRPPRMNYNHLNGGMGAQERDWTMFDQPPPLPTYNQVILTSAVLGKRSRNEYAAPDLNLHPPCYLPPPWSPTEVCSSFEVDISTEAGVPDDASTHPAIKTPIKVRQSTQDGFPIGSDIYDTQSTSTIWSPAMSVESRHTQGVSPSNIVPTVFHRGRSEPEIIAETPRYQKKRPNQVLCLEEMPSVDDNALIDQATVREIIQDVVYKEKQSILAEHQEMCDEAEIQVAEAIDDGRLTIIEKTDECCDEINDNCQKIQEACEESCEMLQADVACLEEASTILKKTLAKLSSASDTVASTSEWLECRLTHPSALAAQIITNDFEHLATPDKVTMLTRVADTGYANVFLAANHELRKELVFAWTKRRKEN</sequence>
<keyword evidence="1" id="KW-0175">Coiled coil</keyword>